<evidence type="ECO:0000256" key="13">
    <source>
        <dbReference type="SAM" id="MobiDB-lite"/>
    </source>
</evidence>
<dbReference type="Pfam" id="PF00876">
    <property type="entry name" value="Innexin"/>
    <property type="match status" value="1"/>
</dbReference>
<keyword evidence="10 12" id="KW-0472">Membrane</keyword>
<evidence type="ECO:0000313" key="15">
    <source>
        <dbReference type="RefSeq" id="XP_018021821.1"/>
    </source>
</evidence>
<comment type="function">
    <text evidence="12">Structural component of the gap junctions.</text>
</comment>
<dbReference type="GO" id="GO:0005886">
    <property type="term" value="C:plasma membrane"/>
    <property type="evidence" value="ECO:0007669"/>
    <property type="project" value="UniProtKB-SubCell"/>
</dbReference>
<evidence type="ECO:0000256" key="3">
    <source>
        <dbReference type="ARBA" id="ARBA00022448"/>
    </source>
</evidence>
<evidence type="ECO:0000256" key="7">
    <source>
        <dbReference type="ARBA" id="ARBA00022949"/>
    </source>
</evidence>
<keyword evidence="5 12" id="KW-0812">Transmembrane</keyword>
<keyword evidence="7" id="KW-0965">Cell junction</keyword>
<accession>A0A8B7P9G6</accession>
<keyword evidence="14" id="KW-1185">Reference proteome</keyword>
<gene>
    <name evidence="15" type="primary">LOC108678005</name>
    <name evidence="12" type="synonym">inx</name>
</gene>
<dbReference type="PROSITE" id="PS51013">
    <property type="entry name" value="PANNEXIN"/>
    <property type="match status" value="1"/>
</dbReference>
<evidence type="ECO:0000256" key="5">
    <source>
        <dbReference type="ARBA" id="ARBA00022692"/>
    </source>
</evidence>
<dbReference type="AlphaFoldDB" id="A0A8B7P9G6"/>
<dbReference type="OrthoDB" id="5867527at2759"/>
<feature type="transmembrane region" description="Helical" evidence="12">
    <location>
        <begin position="21"/>
        <end position="44"/>
    </location>
</feature>
<dbReference type="GO" id="GO:0034220">
    <property type="term" value="P:monoatomic ion transmembrane transport"/>
    <property type="evidence" value="ECO:0007669"/>
    <property type="project" value="UniProtKB-KW"/>
</dbReference>
<feature type="transmembrane region" description="Helical" evidence="12">
    <location>
        <begin position="191"/>
        <end position="213"/>
    </location>
</feature>
<evidence type="ECO:0000313" key="14">
    <source>
        <dbReference type="Proteomes" id="UP000694843"/>
    </source>
</evidence>
<evidence type="ECO:0000256" key="4">
    <source>
        <dbReference type="ARBA" id="ARBA00022475"/>
    </source>
</evidence>
<dbReference type="PANTHER" id="PTHR11893:SF41">
    <property type="entry name" value="INNEXIN INX2"/>
    <property type="match status" value="1"/>
</dbReference>
<dbReference type="GO" id="GO:0005243">
    <property type="term" value="F:gap junction channel activity"/>
    <property type="evidence" value="ECO:0007669"/>
    <property type="project" value="TreeGrafter"/>
</dbReference>
<keyword evidence="6" id="KW-0303">Gap junction</keyword>
<evidence type="ECO:0000256" key="12">
    <source>
        <dbReference type="RuleBase" id="RU010713"/>
    </source>
</evidence>
<comment type="subcellular location">
    <subcellularLocation>
        <location evidence="1">Cell junction</location>
        <location evidence="1">Gap junction</location>
    </subcellularLocation>
    <subcellularLocation>
        <location evidence="2 12">Cell membrane</location>
        <topology evidence="2 12">Multi-pass membrane protein</topology>
    </subcellularLocation>
</comment>
<dbReference type="Proteomes" id="UP000694843">
    <property type="component" value="Unplaced"/>
</dbReference>
<keyword evidence="9 12" id="KW-0406">Ion transport</keyword>
<evidence type="ECO:0000256" key="10">
    <source>
        <dbReference type="ARBA" id="ARBA00023136"/>
    </source>
</evidence>
<dbReference type="GO" id="GO:0007602">
    <property type="term" value="P:phototransduction"/>
    <property type="evidence" value="ECO:0007669"/>
    <property type="project" value="TreeGrafter"/>
</dbReference>
<evidence type="ECO:0000256" key="6">
    <source>
        <dbReference type="ARBA" id="ARBA00022868"/>
    </source>
</evidence>
<organism evidence="14 15">
    <name type="scientific">Hyalella azteca</name>
    <name type="common">Amphipod</name>
    <dbReference type="NCBI Taxonomy" id="294128"/>
    <lineage>
        <taxon>Eukaryota</taxon>
        <taxon>Metazoa</taxon>
        <taxon>Ecdysozoa</taxon>
        <taxon>Arthropoda</taxon>
        <taxon>Crustacea</taxon>
        <taxon>Multicrustacea</taxon>
        <taxon>Malacostraca</taxon>
        <taxon>Eumalacostraca</taxon>
        <taxon>Peracarida</taxon>
        <taxon>Amphipoda</taxon>
        <taxon>Senticaudata</taxon>
        <taxon>Talitrida</taxon>
        <taxon>Talitroidea</taxon>
        <taxon>Hyalellidae</taxon>
        <taxon>Hyalella</taxon>
    </lineage>
</organism>
<evidence type="ECO:0000256" key="8">
    <source>
        <dbReference type="ARBA" id="ARBA00022989"/>
    </source>
</evidence>
<evidence type="ECO:0000256" key="1">
    <source>
        <dbReference type="ARBA" id="ARBA00004610"/>
    </source>
</evidence>
<comment type="similarity">
    <text evidence="12">Belongs to the pannexin family.</text>
</comment>
<keyword evidence="8 12" id="KW-1133">Transmembrane helix</keyword>
<dbReference type="PRINTS" id="PR01262">
    <property type="entry name" value="INNEXIN"/>
</dbReference>
<dbReference type="RefSeq" id="XP_018021821.1">
    <property type="nucleotide sequence ID" value="XM_018166332.2"/>
</dbReference>
<reference evidence="15" key="1">
    <citation type="submission" date="2025-08" db="UniProtKB">
        <authorList>
            <consortium name="RefSeq"/>
        </authorList>
    </citation>
    <scope>IDENTIFICATION</scope>
    <source>
        <tissue evidence="15">Whole organism</tissue>
    </source>
</reference>
<evidence type="ECO:0000256" key="2">
    <source>
        <dbReference type="ARBA" id="ARBA00004651"/>
    </source>
</evidence>
<feature type="region of interest" description="Disordered" evidence="13">
    <location>
        <begin position="385"/>
        <end position="404"/>
    </location>
</feature>
<feature type="transmembrane region" description="Helical" evidence="12">
    <location>
        <begin position="278"/>
        <end position="299"/>
    </location>
</feature>
<keyword evidence="3 12" id="KW-0813">Transport</keyword>
<evidence type="ECO:0000256" key="11">
    <source>
        <dbReference type="ARBA" id="ARBA00023303"/>
    </source>
</evidence>
<dbReference type="OMA" id="ISHEFND"/>
<dbReference type="PANTHER" id="PTHR11893">
    <property type="entry name" value="INNEXIN"/>
    <property type="match status" value="1"/>
</dbReference>
<name>A0A8B7P9G6_HYAAZ</name>
<dbReference type="GeneID" id="108678005"/>
<dbReference type="InterPro" id="IPR000990">
    <property type="entry name" value="Innexin"/>
</dbReference>
<dbReference type="KEGG" id="hazt:108678005"/>
<proteinExistence type="inferred from homology"/>
<keyword evidence="4" id="KW-1003">Cell membrane</keyword>
<protein>
    <recommendedName>
        <fullName evidence="12">Innexin</fullName>
    </recommendedName>
</protein>
<evidence type="ECO:0000256" key="9">
    <source>
        <dbReference type="ARBA" id="ARBA00023065"/>
    </source>
</evidence>
<feature type="transmembrane region" description="Helical" evidence="12">
    <location>
        <begin position="109"/>
        <end position="131"/>
    </location>
</feature>
<dbReference type="GO" id="GO:0005921">
    <property type="term" value="C:gap junction"/>
    <property type="evidence" value="ECO:0007669"/>
    <property type="project" value="UniProtKB-SubCell"/>
</dbReference>
<sequence length="418" mass="48178">MWKAFSALKIKGEFKPRVDNLVFRLHYRYTFILFMAGAILSTLYDFVGEKIICMIETGDEALQKVVQSYCYITGTYTVDKLHYGEVGVDMPHPGVGPHTADDAVTYHTYYQWVPFVLVAQGAMFYLPHLIWKHWEGGLFRSIIQNLSVVDFLSAGKTGTIGNYFNRENEFKSLAVYITDSLHTHKGWSSKFIFCEFLNLIVTISTIFFTNFFLGGEFLTYGVKVIAMTNMDPENRTDPMSEIFPTMGKCSFRMYGPSGTIEKRDIMCLLPTNIANEKVYVMLWFWLVIVAVISSLWLILRSLSFIRPIREKVFTLRAFNFPRHNMKSFEPLLGNLATRQDVEIVLNDSDFGDYILLSQLADNMDLAMFSEFVRYLAKHIREERRTSSNDSGVHDDDDISKLKRKEAEIHEHPYLSAKA</sequence>
<keyword evidence="11 12" id="KW-0407">Ion channel</keyword>